<keyword evidence="4" id="KW-1185">Reference proteome</keyword>
<dbReference type="AlphaFoldDB" id="A0A0D2UGS4"/>
<evidence type="ECO:0000313" key="3">
    <source>
        <dbReference type="EMBL" id="KJE94291.1"/>
    </source>
</evidence>
<evidence type="ECO:0000256" key="1">
    <source>
        <dbReference type="SAM" id="MobiDB-lite"/>
    </source>
</evidence>
<feature type="compositionally biased region" description="Polar residues" evidence="1">
    <location>
        <begin position="1"/>
        <end position="10"/>
    </location>
</feature>
<sequence length="79" mass="8380">MSPLSQSGHLSSAARRKMGTYPAGTHPALRTGRDNSALWLVGAGVLAVGAVVYYRHTHNSTQSTVPIAAEPTKATTRRH</sequence>
<keyword evidence="2" id="KW-0812">Transmembrane</keyword>
<evidence type="ECO:0000256" key="2">
    <source>
        <dbReference type="SAM" id="Phobius"/>
    </source>
</evidence>
<feature type="region of interest" description="Disordered" evidence="1">
    <location>
        <begin position="60"/>
        <end position="79"/>
    </location>
</feature>
<dbReference type="EMBL" id="KE346367">
    <property type="protein sequence ID" value="KJE94291.1"/>
    <property type="molecule type" value="Genomic_DNA"/>
</dbReference>
<gene>
    <name evidence="3" type="ORF">CAOG_009806</name>
</gene>
<feature type="transmembrane region" description="Helical" evidence="2">
    <location>
        <begin position="36"/>
        <end position="54"/>
    </location>
</feature>
<organism evidence="3 4">
    <name type="scientific">Capsaspora owczarzaki (strain ATCC 30864)</name>
    <dbReference type="NCBI Taxonomy" id="595528"/>
    <lineage>
        <taxon>Eukaryota</taxon>
        <taxon>Filasterea</taxon>
        <taxon>Capsaspora</taxon>
    </lineage>
</organism>
<name>A0A0D2UGS4_CAPO3</name>
<proteinExistence type="predicted"/>
<dbReference type="InParanoid" id="A0A0D2UGS4"/>
<evidence type="ECO:0000313" key="4">
    <source>
        <dbReference type="Proteomes" id="UP000008743"/>
    </source>
</evidence>
<feature type="region of interest" description="Disordered" evidence="1">
    <location>
        <begin position="1"/>
        <end position="32"/>
    </location>
</feature>
<reference evidence="4" key="1">
    <citation type="submission" date="2011-02" db="EMBL/GenBank/DDBJ databases">
        <title>The Genome Sequence of Capsaspora owczarzaki ATCC 30864.</title>
        <authorList>
            <person name="Russ C."/>
            <person name="Cuomo C."/>
            <person name="Burger G."/>
            <person name="Gray M.W."/>
            <person name="Holland P.W.H."/>
            <person name="King N."/>
            <person name="Lang F.B.F."/>
            <person name="Roger A.J."/>
            <person name="Ruiz-Trillo I."/>
            <person name="Young S.K."/>
            <person name="Zeng Q."/>
            <person name="Gargeya S."/>
            <person name="Alvarado L."/>
            <person name="Berlin A."/>
            <person name="Chapman S.B."/>
            <person name="Chen Z."/>
            <person name="Freedman E."/>
            <person name="Gellesch M."/>
            <person name="Goldberg J."/>
            <person name="Griggs A."/>
            <person name="Gujja S."/>
            <person name="Heilman E."/>
            <person name="Heiman D."/>
            <person name="Howarth C."/>
            <person name="Mehta T."/>
            <person name="Neiman D."/>
            <person name="Pearson M."/>
            <person name="Roberts A."/>
            <person name="Saif S."/>
            <person name="Shea T."/>
            <person name="Shenoy N."/>
            <person name="Sisk P."/>
            <person name="Stolte C."/>
            <person name="Sykes S."/>
            <person name="White J."/>
            <person name="Yandava C."/>
            <person name="Haas B."/>
            <person name="Nusbaum C."/>
            <person name="Birren B."/>
        </authorList>
    </citation>
    <scope>NUCLEOTIDE SEQUENCE</scope>
    <source>
        <strain evidence="4">ATCC 30864</strain>
    </source>
</reference>
<keyword evidence="2" id="KW-1133">Transmembrane helix</keyword>
<accession>A0A0D2UGS4</accession>
<protein>
    <submittedName>
        <fullName evidence="3">Uncharacterized protein</fullName>
    </submittedName>
</protein>
<keyword evidence="2" id="KW-0472">Membrane</keyword>
<dbReference type="Proteomes" id="UP000008743">
    <property type="component" value="Unassembled WGS sequence"/>
</dbReference>